<feature type="domain" description="RSE1/DDB1/CPSF1 C-terminal" evidence="2">
    <location>
        <begin position="70"/>
        <end position="150"/>
    </location>
</feature>
<name>A0A2G9UEQ2_TELCI</name>
<gene>
    <name evidence="3" type="ORF">TELCIR_09452</name>
</gene>
<dbReference type="InterPro" id="IPR015943">
    <property type="entry name" value="WD40/YVTN_repeat-like_dom_sf"/>
</dbReference>
<feature type="compositionally biased region" description="Acidic residues" evidence="1">
    <location>
        <begin position="1"/>
        <end position="12"/>
    </location>
</feature>
<evidence type="ECO:0000313" key="3">
    <source>
        <dbReference type="EMBL" id="PIO68745.1"/>
    </source>
</evidence>
<feature type="region of interest" description="Disordered" evidence="1">
    <location>
        <begin position="1"/>
        <end position="26"/>
    </location>
</feature>
<dbReference type="GO" id="GO:0003676">
    <property type="term" value="F:nucleic acid binding"/>
    <property type="evidence" value="ECO:0007669"/>
    <property type="project" value="InterPro"/>
</dbReference>
<evidence type="ECO:0000259" key="2">
    <source>
        <dbReference type="Pfam" id="PF03178"/>
    </source>
</evidence>
<evidence type="ECO:0000313" key="4">
    <source>
        <dbReference type="Proteomes" id="UP000230423"/>
    </source>
</evidence>
<dbReference type="AlphaFoldDB" id="A0A2G9UEQ2"/>
<accession>A0A2G9UEQ2</accession>
<dbReference type="EMBL" id="KZ346948">
    <property type="protein sequence ID" value="PIO68745.1"/>
    <property type="molecule type" value="Genomic_DNA"/>
</dbReference>
<dbReference type="InterPro" id="IPR004871">
    <property type="entry name" value="RSE1/DDB1/CPSF1_C"/>
</dbReference>
<keyword evidence="4" id="KW-1185">Reference proteome</keyword>
<proteinExistence type="predicted"/>
<dbReference type="Gene3D" id="2.130.10.10">
    <property type="entry name" value="YVTN repeat-like/Quinoprotein amine dehydrogenase"/>
    <property type="match status" value="1"/>
</dbReference>
<dbReference type="GO" id="GO:0005634">
    <property type="term" value="C:nucleus"/>
    <property type="evidence" value="ECO:0007669"/>
    <property type="project" value="InterPro"/>
</dbReference>
<protein>
    <recommendedName>
        <fullName evidence="2">RSE1/DDB1/CPSF1 C-terminal domain-containing protein</fullName>
    </recommendedName>
</protein>
<sequence length="151" mass="17035">MPSTVVDEDELLYGDTGSNRKDEGIRKRKRMAEITSVTTGGEESDAIDPNTEIIDVVPEPGKPTSKHKIKVFIWGFRDNDLQGISFLDMHYYVHSLISIRNLAIACDMHDSMSLIRFQEQFKALSVASRDDRPEVPSSMAAEFLVDNKFVL</sequence>
<dbReference type="Pfam" id="PF03178">
    <property type="entry name" value="CPSF_A"/>
    <property type="match status" value="1"/>
</dbReference>
<evidence type="ECO:0000256" key="1">
    <source>
        <dbReference type="SAM" id="MobiDB-lite"/>
    </source>
</evidence>
<reference evidence="3 4" key="1">
    <citation type="submission" date="2015-09" db="EMBL/GenBank/DDBJ databases">
        <title>Draft genome of the parasitic nematode Teladorsagia circumcincta isolate WARC Sus (inbred).</title>
        <authorList>
            <person name="Mitreva M."/>
        </authorList>
    </citation>
    <scope>NUCLEOTIDE SEQUENCE [LARGE SCALE GENOMIC DNA]</scope>
    <source>
        <strain evidence="3 4">S</strain>
    </source>
</reference>
<organism evidence="3 4">
    <name type="scientific">Teladorsagia circumcincta</name>
    <name type="common">Brown stomach worm</name>
    <name type="synonym">Ostertagia circumcincta</name>
    <dbReference type="NCBI Taxonomy" id="45464"/>
    <lineage>
        <taxon>Eukaryota</taxon>
        <taxon>Metazoa</taxon>
        <taxon>Ecdysozoa</taxon>
        <taxon>Nematoda</taxon>
        <taxon>Chromadorea</taxon>
        <taxon>Rhabditida</taxon>
        <taxon>Rhabditina</taxon>
        <taxon>Rhabditomorpha</taxon>
        <taxon>Strongyloidea</taxon>
        <taxon>Trichostrongylidae</taxon>
        <taxon>Teladorsagia</taxon>
    </lineage>
</organism>
<dbReference type="Proteomes" id="UP000230423">
    <property type="component" value="Unassembled WGS sequence"/>
</dbReference>
<dbReference type="OrthoDB" id="6109at2759"/>